<keyword evidence="4 7" id="KW-1133">Transmembrane helix</keyword>
<gene>
    <name evidence="9" type="ORF">SAMN05660706_10884</name>
</gene>
<dbReference type="Proteomes" id="UP000199584">
    <property type="component" value="Unassembled WGS sequence"/>
</dbReference>
<dbReference type="InterPro" id="IPR045584">
    <property type="entry name" value="Pilin-like"/>
</dbReference>
<evidence type="ECO:0000256" key="4">
    <source>
        <dbReference type="ARBA" id="ARBA00022989"/>
    </source>
</evidence>
<feature type="domain" description="Type II secretion system protein GspG C-terminal" evidence="8">
    <location>
        <begin position="36"/>
        <end position="106"/>
    </location>
</feature>
<dbReference type="EMBL" id="FOYM01000008">
    <property type="protein sequence ID" value="SFR02869.1"/>
    <property type="molecule type" value="Genomic_DNA"/>
</dbReference>
<dbReference type="GO" id="GO:0015628">
    <property type="term" value="P:protein secretion by the type II secretion system"/>
    <property type="evidence" value="ECO:0007669"/>
    <property type="project" value="InterPro"/>
</dbReference>
<evidence type="ECO:0000313" key="9">
    <source>
        <dbReference type="EMBL" id="SFR02869.1"/>
    </source>
</evidence>
<evidence type="ECO:0000313" key="10">
    <source>
        <dbReference type="Proteomes" id="UP000199584"/>
    </source>
</evidence>
<dbReference type="InterPro" id="IPR013545">
    <property type="entry name" value="T2SS_protein-GspG_C"/>
</dbReference>
<dbReference type="Gene3D" id="3.30.700.10">
    <property type="entry name" value="Glycoprotein, Type 4 Pilin"/>
    <property type="match status" value="1"/>
</dbReference>
<reference evidence="10" key="1">
    <citation type="submission" date="2016-10" db="EMBL/GenBank/DDBJ databases">
        <authorList>
            <person name="Varghese N."/>
            <person name="Submissions S."/>
        </authorList>
    </citation>
    <scope>NUCLEOTIDE SEQUENCE [LARGE SCALE GENOMIC DNA]</scope>
    <source>
        <strain evidence="10">DSM 3669</strain>
    </source>
</reference>
<dbReference type="Pfam" id="PF07963">
    <property type="entry name" value="N_methyl"/>
    <property type="match status" value="1"/>
</dbReference>
<evidence type="ECO:0000256" key="3">
    <source>
        <dbReference type="ARBA" id="ARBA00022692"/>
    </source>
</evidence>
<keyword evidence="3 7" id="KW-0812">Transmembrane</keyword>
<evidence type="ECO:0000256" key="1">
    <source>
        <dbReference type="ARBA" id="ARBA00004167"/>
    </source>
</evidence>
<dbReference type="PANTHER" id="PTHR30093:SF44">
    <property type="entry name" value="TYPE II SECRETION SYSTEM CORE PROTEIN G"/>
    <property type="match status" value="1"/>
</dbReference>
<feature type="region of interest" description="Disordered" evidence="6">
    <location>
        <begin position="131"/>
        <end position="151"/>
    </location>
</feature>
<accession>A0A1I6DBQ9</accession>
<dbReference type="STRING" id="39060.SAMN05660706_10884"/>
<organism evidence="9 10">
    <name type="scientific">Desulfoscipio geothermicus DSM 3669</name>
    <dbReference type="NCBI Taxonomy" id="1121426"/>
    <lineage>
        <taxon>Bacteria</taxon>
        <taxon>Bacillati</taxon>
        <taxon>Bacillota</taxon>
        <taxon>Clostridia</taxon>
        <taxon>Eubacteriales</taxon>
        <taxon>Desulfallaceae</taxon>
        <taxon>Desulfoscipio</taxon>
    </lineage>
</organism>
<evidence type="ECO:0000256" key="7">
    <source>
        <dbReference type="SAM" id="Phobius"/>
    </source>
</evidence>
<dbReference type="Pfam" id="PF08334">
    <property type="entry name" value="T2SSG"/>
    <property type="match status" value="1"/>
</dbReference>
<protein>
    <submittedName>
        <fullName evidence="9">Type II secretion system protein G</fullName>
    </submittedName>
</protein>
<dbReference type="SUPFAM" id="SSF54523">
    <property type="entry name" value="Pili subunits"/>
    <property type="match status" value="1"/>
</dbReference>
<dbReference type="RefSeq" id="WP_425429474.1">
    <property type="nucleotide sequence ID" value="NZ_FOYM01000008.1"/>
</dbReference>
<dbReference type="PANTHER" id="PTHR30093">
    <property type="entry name" value="GENERAL SECRETION PATHWAY PROTEIN G"/>
    <property type="match status" value="1"/>
</dbReference>
<dbReference type="AlphaFoldDB" id="A0A1I6DBQ9"/>
<evidence type="ECO:0000259" key="8">
    <source>
        <dbReference type="Pfam" id="PF08334"/>
    </source>
</evidence>
<keyword evidence="10" id="KW-1185">Reference proteome</keyword>
<keyword evidence="2" id="KW-0488">Methylation</keyword>
<dbReference type="NCBIfam" id="TIGR02532">
    <property type="entry name" value="IV_pilin_GFxxxE"/>
    <property type="match status" value="1"/>
</dbReference>
<dbReference type="GO" id="GO:0016020">
    <property type="term" value="C:membrane"/>
    <property type="evidence" value="ECO:0007669"/>
    <property type="project" value="UniProtKB-SubCell"/>
</dbReference>
<dbReference type="PRINTS" id="PR00813">
    <property type="entry name" value="BCTERIALGSPG"/>
</dbReference>
<keyword evidence="5 7" id="KW-0472">Membrane</keyword>
<comment type="subcellular location">
    <subcellularLocation>
        <location evidence="1">Membrane</location>
        <topology evidence="1">Single-pass membrane protein</topology>
    </subcellularLocation>
</comment>
<dbReference type="PROSITE" id="PS00409">
    <property type="entry name" value="PROKAR_NTER_METHYL"/>
    <property type="match status" value="1"/>
</dbReference>
<evidence type="ECO:0000256" key="2">
    <source>
        <dbReference type="ARBA" id="ARBA00022481"/>
    </source>
</evidence>
<sequence length="151" mass="16357">MKKAKLPGNNRGFTLIELMVVVIIIGILAAIAIPQFTKQSGKAKEKAAMGDLKSFKNAIELYYTENSSYPDTGDGANGVKDALLANGVTWPKDDPWGGQYKYYYKAGGTPVYYFISSKSEMADQVIYCSQTQEPTKGSAPDTTGYTSNPSS</sequence>
<dbReference type="InterPro" id="IPR012902">
    <property type="entry name" value="N_methyl_site"/>
</dbReference>
<proteinExistence type="predicted"/>
<evidence type="ECO:0000256" key="5">
    <source>
        <dbReference type="ARBA" id="ARBA00023136"/>
    </source>
</evidence>
<name>A0A1I6DBQ9_9FIRM</name>
<evidence type="ECO:0000256" key="6">
    <source>
        <dbReference type="SAM" id="MobiDB-lite"/>
    </source>
</evidence>
<dbReference type="GO" id="GO:0015627">
    <property type="term" value="C:type II protein secretion system complex"/>
    <property type="evidence" value="ECO:0007669"/>
    <property type="project" value="InterPro"/>
</dbReference>
<feature type="transmembrane region" description="Helical" evidence="7">
    <location>
        <begin position="12"/>
        <end position="33"/>
    </location>
</feature>
<dbReference type="InterPro" id="IPR000983">
    <property type="entry name" value="Bac_GSPG_pilin"/>
</dbReference>